<keyword evidence="11 15" id="KW-0135">Cellulose biosynthesis</keyword>
<dbReference type="STRING" id="582744.Msip34_0040"/>
<dbReference type="HOGENOM" id="CLU_016690_0_0_4"/>
<name>C6X7P7_METGS</name>
<keyword evidence="10 15" id="KW-0812">Transmembrane</keyword>
<dbReference type="PANTHER" id="PTHR39083:SF1">
    <property type="entry name" value="CYCLIC DI-GMP-BINDING PROTEIN"/>
    <property type="match status" value="1"/>
</dbReference>
<keyword evidence="12 15" id="KW-1133">Transmembrane helix</keyword>
<evidence type="ECO:0000256" key="11">
    <source>
        <dbReference type="ARBA" id="ARBA00022916"/>
    </source>
</evidence>
<evidence type="ECO:0000256" key="4">
    <source>
        <dbReference type="ARBA" id="ARBA00010714"/>
    </source>
</evidence>
<feature type="transmembrane region" description="Helical" evidence="15">
    <location>
        <begin position="678"/>
        <end position="699"/>
    </location>
</feature>
<evidence type="ECO:0000313" key="16">
    <source>
        <dbReference type="EMBL" id="ACT49289.1"/>
    </source>
</evidence>
<dbReference type="UniPathway" id="UPA00694"/>
<reference evidence="16 17" key="2">
    <citation type="journal article" date="2011" name="J. Bacteriol.">
        <title>Genomes of three methylotrophs from a single niche uncover genetic and metabolic divergence of Methylophilaceae.</title>
        <authorList>
            <person name="Lapidus A."/>
            <person name="Clum A."/>
            <person name="Labutti K."/>
            <person name="Kaluzhnaya M.G."/>
            <person name="Lim S."/>
            <person name="Beck D.A."/>
            <person name="Glavina Del Rio T."/>
            <person name="Nolan M."/>
            <person name="Mavromatis K."/>
            <person name="Huntemann M."/>
            <person name="Lucas S."/>
            <person name="Lidstrom M.E."/>
            <person name="Ivanova N."/>
            <person name="Chistoserdova L."/>
        </authorList>
    </citation>
    <scope>NUCLEOTIDE SEQUENCE [LARGE SCALE GENOMIC DNA]</scope>
    <source>
        <strain evidence="16 17">SIP3-4</strain>
    </source>
</reference>
<evidence type="ECO:0000256" key="7">
    <source>
        <dbReference type="ARBA" id="ARBA00022475"/>
    </source>
</evidence>
<evidence type="ECO:0000256" key="2">
    <source>
        <dbReference type="ARBA" id="ARBA00004377"/>
    </source>
</evidence>
<dbReference type="InterPro" id="IPR018513">
    <property type="entry name" value="Cell_synthase_bac"/>
</dbReference>
<evidence type="ECO:0000256" key="5">
    <source>
        <dbReference type="ARBA" id="ARBA00011437"/>
    </source>
</evidence>
<dbReference type="eggNOG" id="COG3266">
    <property type="taxonomic scope" value="Bacteria"/>
</dbReference>
<sequence>MKVWMYVVLWMFPLLGYANTQQVELDKLIAAPTLTLKCTGDEQGLDIPLAHRWNVKKVTLNLHYVSSINLITSQSQLVVKLNGMPIAQTKLDALSPDVLVQLNLPVQYLSAGYNKLSFAVAQHSESKGCEKGCSPDMWTTIDLKRSVLAIDYENKAVPVALSSVGTLLFDPKVFPQAEVHLVTDTQDGELLNPLSIVASGVAHHFDYRQVSFTVSRQLKPGVDNILVGKHAFVQGLLGESKLALTDHEQGGYVSMLPLPQAGGGQDAGHALVVVTGKQVDDVKLAAETFASMSTFPGTPSLSAYEFKLPKLREYSGRELIEPGKEYTLKALNFPTATFQGGNASGKDINFRLPPDFMIRPNLSAKLALHFAYGAGMRETSAMNIVVNGKIVKGIHLGNTDGASFQNYVIEIPTRLFQPGSNRISFATELHPPLKECDLMLTGNMFLTVFDDTTFSFPDMPHFVELPNLELFMLSGFPFTRWADGYESKVVLTQTDDNTLSAAMNLIGLMTQKSGFPLYAIQLDKALANPWKGDFIMLGSPDSISAALGGKSLPFTKGKSAVPYALVRDWASDPVLISSVQSSQLGEGQGYLMQFESPYESGRTGMVFAARDSKNLLSLSEALLKSEVQAQTEGELTMLDLASQEDKAIVKSFKPETTYTTGKSGKKSFWQSYLYTHPYIYYGLVILLTIGFAITLFVVLRRYRKKRVAGRPV</sequence>
<dbReference type="Gene3D" id="2.60.120.260">
    <property type="entry name" value="Galactose-binding domain-like"/>
    <property type="match status" value="2"/>
</dbReference>
<evidence type="ECO:0000313" key="17">
    <source>
        <dbReference type="Proteomes" id="UP000002743"/>
    </source>
</evidence>
<keyword evidence="13 15" id="KW-0472">Membrane</keyword>
<comment type="function">
    <text evidence="1 15">Binds the cellulose synthase activator, bis-(3'-5') cyclic diguanylic acid (c-di-GMP).</text>
</comment>
<keyword evidence="17" id="KW-1185">Reference proteome</keyword>
<keyword evidence="8 15" id="KW-0997">Cell inner membrane</keyword>
<dbReference type="Pfam" id="PF03170">
    <property type="entry name" value="BcsB"/>
    <property type="match status" value="1"/>
</dbReference>
<protein>
    <recommendedName>
        <fullName evidence="6 15">Cyclic di-GMP-binding protein</fullName>
    </recommendedName>
    <alternativeName>
        <fullName evidence="14 15">Cellulose synthase regulatory subunit</fullName>
    </alternativeName>
</protein>
<dbReference type="KEGG" id="mei:Msip34_0040"/>
<comment type="subunit">
    <text evidence="5 15">Tightly associated with the cellulose synthase catalytic subunit.</text>
</comment>
<dbReference type="InterPro" id="IPR003920">
    <property type="entry name" value="Cell_synth_B"/>
</dbReference>
<evidence type="ECO:0000256" key="14">
    <source>
        <dbReference type="ARBA" id="ARBA00033444"/>
    </source>
</evidence>
<evidence type="ECO:0000256" key="3">
    <source>
        <dbReference type="ARBA" id="ARBA00005186"/>
    </source>
</evidence>
<organism evidence="16 17">
    <name type="scientific">Methylovorus glucosotrophus (strain SIP3-4)</name>
    <dbReference type="NCBI Taxonomy" id="582744"/>
    <lineage>
        <taxon>Bacteria</taxon>
        <taxon>Pseudomonadati</taxon>
        <taxon>Pseudomonadota</taxon>
        <taxon>Betaproteobacteria</taxon>
        <taxon>Nitrosomonadales</taxon>
        <taxon>Methylophilaceae</taxon>
        <taxon>Methylovorus</taxon>
    </lineage>
</organism>
<dbReference type="GO" id="GO:0006011">
    <property type="term" value="P:UDP-alpha-D-glucose metabolic process"/>
    <property type="evidence" value="ECO:0007669"/>
    <property type="project" value="InterPro"/>
</dbReference>
<comment type="similarity">
    <text evidence="4 15">Belongs to the AcsB/BcsB family.</text>
</comment>
<dbReference type="Proteomes" id="UP000002743">
    <property type="component" value="Chromosome"/>
</dbReference>
<comment type="pathway">
    <text evidence="3 15">Glycan metabolism; bacterial cellulose biosynthesis.</text>
</comment>
<reference evidence="17" key="1">
    <citation type="submission" date="2009-07" db="EMBL/GenBank/DDBJ databases">
        <title>Complete sequence of chromosome of Methylovorus sp. SIP3-4.</title>
        <authorList>
            <person name="Lucas S."/>
            <person name="Copeland A."/>
            <person name="Lapidus A."/>
            <person name="Glavina del Rio T."/>
            <person name="Tice H."/>
            <person name="Bruce D."/>
            <person name="Goodwin L."/>
            <person name="Pitluck S."/>
            <person name="Clum A."/>
            <person name="Larimer F."/>
            <person name="Land M."/>
            <person name="Hauser L."/>
            <person name="Kyrpides N."/>
            <person name="Mikhailova N."/>
            <person name="Kayluzhnaya M."/>
            <person name="Chistoserdova L."/>
        </authorList>
    </citation>
    <scope>NUCLEOTIDE SEQUENCE [LARGE SCALE GENOMIC DNA]</scope>
    <source>
        <strain evidence="17">SIP3-4</strain>
    </source>
</reference>
<evidence type="ECO:0000256" key="13">
    <source>
        <dbReference type="ARBA" id="ARBA00023136"/>
    </source>
</evidence>
<accession>C6X7P7</accession>
<evidence type="ECO:0000256" key="1">
    <source>
        <dbReference type="ARBA" id="ARBA00002057"/>
    </source>
</evidence>
<dbReference type="RefSeq" id="WP_015829086.1">
    <property type="nucleotide sequence ID" value="NC_012969.1"/>
</dbReference>
<dbReference type="EMBL" id="CP001674">
    <property type="protein sequence ID" value="ACT49289.1"/>
    <property type="molecule type" value="Genomic_DNA"/>
</dbReference>
<evidence type="ECO:0000256" key="12">
    <source>
        <dbReference type="ARBA" id="ARBA00022989"/>
    </source>
</evidence>
<keyword evidence="7 15" id="KW-1003">Cell membrane</keyword>
<evidence type="ECO:0000256" key="6">
    <source>
        <dbReference type="ARBA" id="ARBA00021844"/>
    </source>
</evidence>
<evidence type="ECO:0000256" key="9">
    <source>
        <dbReference type="ARBA" id="ARBA00022636"/>
    </source>
</evidence>
<gene>
    <name evidence="16" type="ordered locus">Msip34_0040</name>
</gene>
<dbReference type="GO" id="GO:0030244">
    <property type="term" value="P:cellulose biosynthetic process"/>
    <property type="evidence" value="ECO:0007669"/>
    <property type="project" value="UniProtKB-KW"/>
</dbReference>
<dbReference type="PRINTS" id="PR01440">
    <property type="entry name" value="CELLSNTHASEB"/>
</dbReference>
<evidence type="ECO:0000256" key="8">
    <source>
        <dbReference type="ARBA" id="ARBA00022519"/>
    </source>
</evidence>
<comment type="subcellular location">
    <subcellularLocation>
        <location evidence="2">Cell inner membrane</location>
        <topology evidence="2">Single-pass membrane protein</topology>
    </subcellularLocation>
</comment>
<keyword evidence="9 15" id="KW-0973">c-di-GMP</keyword>
<dbReference type="AlphaFoldDB" id="C6X7P7"/>
<dbReference type="PANTHER" id="PTHR39083">
    <property type="entry name" value="CYCLIC DI-GMP-BINDING PROTEIN"/>
    <property type="match status" value="1"/>
</dbReference>
<evidence type="ECO:0000256" key="10">
    <source>
        <dbReference type="ARBA" id="ARBA00022692"/>
    </source>
</evidence>
<dbReference type="GO" id="GO:0005886">
    <property type="term" value="C:plasma membrane"/>
    <property type="evidence" value="ECO:0007669"/>
    <property type="project" value="UniProtKB-SubCell"/>
</dbReference>
<proteinExistence type="inferred from homology"/>
<evidence type="ECO:0000256" key="15">
    <source>
        <dbReference type="RuleBase" id="RU365021"/>
    </source>
</evidence>